<organism evidence="2 3">
    <name type="scientific">Streptomyces cinnamoneus</name>
    <name type="common">Streptoverticillium cinnamoneum</name>
    <dbReference type="NCBI Taxonomy" id="53446"/>
    <lineage>
        <taxon>Bacteria</taxon>
        <taxon>Bacillati</taxon>
        <taxon>Actinomycetota</taxon>
        <taxon>Actinomycetes</taxon>
        <taxon>Kitasatosporales</taxon>
        <taxon>Streptomycetaceae</taxon>
        <taxon>Streptomyces</taxon>
        <taxon>Streptomyces cinnamoneus group</taxon>
    </lineage>
</organism>
<dbReference type="PANTHER" id="PTHR43355:SF2">
    <property type="entry name" value="FLAVIN REDUCTASE (NADPH)"/>
    <property type="match status" value="1"/>
</dbReference>
<evidence type="ECO:0000259" key="1">
    <source>
        <dbReference type="Pfam" id="PF13460"/>
    </source>
</evidence>
<dbReference type="SUPFAM" id="SSF51735">
    <property type="entry name" value="NAD(P)-binding Rossmann-fold domains"/>
    <property type="match status" value="1"/>
</dbReference>
<dbReference type="InterPro" id="IPR016040">
    <property type="entry name" value="NAD(P)-bd_dom"/>
</dbReference>
<dbReference type="EMBL" id="NHZO01000154">
    <property type="protein sequence ID" value="PHQ49639.1"/>
    <property type="molecule type" value="Genomic_DNA"/>
</dbReference>
<name>A0A2G1XEN4_STRCJ</name>
<keyword evidence="3" id="KW-1185">Reference proteome</keyword>
<reference evidence="2 3" key="1">
    <citation type="journal article" date="2017" name="Biochemistry">
        <title>Identification of the Biosynthetic Pathway for the Antibiotic Bicyclomycin.</title>
        <authorList>
            <person name="Patteson J."/>
            <person name="Cai W."/>
            <person name="Johnson R.A."/>
            <person name="Santa Maria K."/>
            <person name="Li B."/>
        </authorList>
    </citation>
    <scope>NUCLEOTIDE SEQUENCE [LARGE SCALE GENOMIC DNA]</scope>
    <source>
        <strain evidence="2 3">ATCC 21532</strain>
    </source>
</reference>
<proteinExistence type="predicted"/>
<accession>A0A2G1XEN4</accession>
<dbReference type="Proteomes" id="UP000222531">
    <property type="component" value="Unassembled WGS sequence"/>
</dbReference>
<comment type="caution">
    <text evidence="2">The sequence shown here is derived from an EMBL/GenBank/DDBJ whole genome shotgun (WGS) entry which is preliminary data.</text>
</comment>
<evidence type="ECO:0000313" key="3">
    <source>
        <dbReference type="Proteomes" id="UP000222531"/>
    </source>
</evidence>
<dbReference type="GO" id="GO:0016646">
    <property type="term" value="F:oxidoreductase activity, acting on the CH-NH group of donors, NAD or NADP as acceptor"/>
    <property type="evidence" value="ECO:0007669"/>
    <property type="project" value="TreeGrafter"/>
</dbReference>
<dbReference type="InterPro" id="IPR036291">
    <property type="entry name" value="NAD(P)-bd_dom_sf"/>
</dbReference>
<protein>
    <submittedName>
        <fullName evidence="2">NAD-binding protein</fullName>
    </submittedName>
</protein>
<dbReference type="AlphaFoldDB" id="A0A2G1XEN4"/>
<evidence type="ECO:0000313" key="2">
    <source>
        <dbReference type="EMBL" id="PHQ49639.1"/>
    </source>
</evidence>
<feature type="domain" description="NAD(P)-binding" evidence="1">
    <location>
        <begin position="8"/>
        <end position="198"/>
    </location>
</feature>
<dbReference type="Gene3D" id="3.40.50.720">
    <property type="entry name" value="NAD(P)-binding Rossmann-like Domain"/>
    <property type="match status" value="1"/>
</dbReference>
<dbReference type="Pfam" id="PF13460">
    <property type="entry name" value="NAD_binding_10"/>
    <property type="match status" value="1"/>
</dbReference>
<dbReference type="RefSeq" id="WP_099201581.1">
    <property type="nucleotide sequence ID" value="NZ_NHZO01000154.1"/>
</dbReference>
<gene>
    <name evidence="2" type="ORF">BLA24_26865</name>
</gene>
<dbReference type="OrthoDB" id="3191258at2"/>
<dbReference type="PANTHER" id="PTHR43355">
    <property type="entry name" value="FLAVIN REDUCTASE (NADPH)"/>
    <property type="match status" value="1"/>
</dbReference>
<sequence>MSKVVVFGAGGRAGRQAVAEARRRGHHVTAVVRDSATYADLAAEGVDVVEGDITDAAAVASLVTGHDAVIAAAAAYGPGIDSRAFFVGAAQALTGGLTAAGVRRLVVVGLSSLLPDGSGTALMDGPGFPAEFRPFCLAHGEGLAVLQSGAAGLDWLYASPAGDFDHSGTRTGTYGIGDHGDGLNRISYADFAIALLDEIDAPQHHHTHLAVTG</sequence>
<dbReference type="InterPro" id="IPR051606">
    <property type="entry name" value="Polyketide_Oxido-like"/>
</dbReference>